<dbReference type="Pfam" id="PF01636">
    <property type="entry name" value="APH"/>
    <property type="match status" value="1"/>
</dbReference>
<dbReference type="EMBL" id="MU006218">
    <property type="protein sequence ID" value="KAF2831725.1"/>
    <property type="molecule type" value="Genomic_DNA"/>
</dbReference>
<evidence type="ECO:0000313" key="3">
    <source>
        <dbReference type="EMBL" id="KAF2831725.1"/>
    </source>
</evidence>
<dbReference type="InterPro" id="IPR051678">
    <property type="entry name" value="AGP_Transferase"/>
</dbReference>
<dbReference type="InterPro" id="IPR011009">
    <property type="entry name" value="Kinase-like_dom_sf"/>
</dbReference>
<feature type="region of interest" description="Disordered" evidence="1">
    <location>
        <begin position="21"/>
        <end position="54"/>
    </location>
</feature>
<dbReference type="SUPFAM" id="SSF56112">
    <property type="entry name" value="Protein kinase-like (PK-like)"/>
    <property type="match status" value="1"/>
</dbReference>
<dbReference type="Proteomes" id="UP000799424">
    <property type="component" value="Unassembled WGS sequence"/>
</dbReference>
<proteinExistence type="predicted"/>
<reference evidence="3" key="1">
    <citation type="journal article" date="2020" name="Stud. Mycol.">
        <title>101 Dothideomycetes genomes: a test case for predicting lifestyles and emergence of pathogens.</title>
        <authorList>
            <person name="Haridas S."/>
            <person name="Albert R."/>
            <person name="Binder M."/>
            <person name="Bloem J."/>
            <person name="Labutti K."/>
            <person name="Salamov A."/>
            <person name="Andreopoulos B."/>
            <person name="Baker S."/>
            <person name="Barry K."/>
            <person name="Bills G."/>
            <person name="Bluhm B."/>
            <person name="Cannon C."/>
            <person name="Castanera R."/>
            <person name="Culley D."/>
            <person name="Daum C."/>
            <person name="Ezra D."/>
            <person name="Gonzalez J."/>
            <person name="Henrissat B."/>
            <person name="Kuo A."/>
            <person name="Liang C."/>
            <person name="Lipzen A."/>
            <person name="Lutzoni F."/>
            <person name="Magnuson J."/>
            <person name="Mondo S."/>
            <person name="Nolan M."/>
            <person name="Ohm R."/>
            <person name="Pangilinan J."/>
            <person name="Park H.-J."/>
            <person name="Ramirez L."/>
            <person name="Alfaro M."/>
            <person name="Sun H."/>
            <person name="Tritt A."/>
            <person name="Yoshinaga Y."/>
            <person name="Zwiers L.-H."/>
            <person name="Turgeon B."/>
            <person name="Goodwin S."/>
            <person name="Spatafora J."/>
            <person name="Crous P."/>
            <person name="Grigoriev I."/>
        </authorList>
    </citation>
    <scope>NUCLEOTIDE SEQUENCE</scope>
    <source>
        <strain evidence="3">CBS 113818</strain>
    </source>
</reference>
<evidence type="ECO:0000256" key="1">
    <source>
        <dbReference type="SAM" id="MobiDB-lite"/>
    </source>
</evidence>
<accession>A0A6A7AGL6</accession>
<dbReference type="AlphaFoldDB" id="A0A6A7AGL6"/>
<dbReference type="PANTHER" id="PTHR21310:SF56">
    <property type="entry name" value="AMINOGLYCOSIDE PHOSPHOTRANSFERASE DOMAIN-CONTAINING PROTEIN"/>
    <property type="match status" value="1"/>
</dbReference>
<protein>
    <recommendedName>
        <fullName evidence="2">Aminoglycoside phosphotransferase domain-containing protein</fullName>
    </recommendedName>
</protein>
<feature type="domain" description="Aminoglycoside phosphotransferase" evidence="2">
    <location>
        <begin position="139"/>
        <end position="338"/>
    </location>
</feature>
<evidence type="ECO:0000313" key="4">
    <source>
        <dbReference type="Proteomes" id="UP000799424"/>
    </source>
</evidence>
<sequence>MATNDIPLQTLQSTKVIEVGSPNPFDDINQQDPFVLGDSSEADSGREESIYDDASSTISKTSTIEYDQECFTSFQHKAIQLILDLFPGHSASDIHIERMKGGSFNRIIGITLSSPKPYRSTFSRLHSMICGSSRGKPKTGKLKHYILRIPRDLTHSLLHQVKTLNYLEKKLAHPTSKIVRHDSTTNNALGCAYILQERLPGQPLKITNKTGGILSARNTRYELKQSILRIEPHPVPQTNMDINAKLALPQTTRSLLVELCQRQRQYLETSGLTTVYHIWDGFSCMTEDLHLLGFTPDPDAFHFFHADLYSRNLLFTIQSPTSVRLTGILNWDSASFAPKFMSTRAPFFLWSDEDADENEEGDATLEPEDARMRALKRVFEGTVGEKFYKESYKKEAMLARRMWYFLTHGIRNGGDIFLAEEVLEECSAMYP</sequence>
<dbReference type="OrthoDB" id="10003767at2759"/>
<dbReference type="PANTHER" id="PTHR21310">
    <property type="entry name" value="AMINOGLYCOSIDE PHOSPHOTRANSFERASE-RELATED-RELATED"/>
    <property type="match status" value="1"/>
</dbReference>
<evidence type="ECO:0000259" key="2">
    <source>
        <dbReference type="Pfam" id="PF01636"/>
    </source>
</evidence>
<keyword evidence="4" id="KW-1185">Reference proteome</keyword>
<gene>
    <name evidence="3" type="ORF">CC86DRAFT_402230</name>
</gene>
<dbReference type="InterPro" id="IPR002575">
    <property type="entry name" value="Aminoglycoside_PTrfase"/>
</dbReference>
<organism evidence="3 4">
    <name type="scientific">Ophiobolus disseminans</name>
    <dbReference type="NCBI Taxonomy" id="1469910"/>
    <lineage>
        <taxon>Eukaryota</taxon>
        <taxon>Fungi</taxon>
        <taxon>Dikarya</taxon>
        <taxon>Ascomycota</taxon>
        <taxon>Pezizomycotina</taxon>
        <taxon>Dothideomycetes</taxon>
        <taxon>Pleosporomycetidae</taxon>
        <taxon>Pleosporales</taxon>
        <taxon>Pleosporineae</taxon>
        <taxon>Phaeosphaeriaceae</taxon>
        <taxon>Ophiobolus</taxon>
    </lineage>
</organism>
<name>A0A6A7AGL6_9PLEO</name>